<sequence>MKDGGARLYYLDLSNPLQAAKTAIYVTLTRPATARQIFRCFIVWGRMDCAFPLMLLIGTGVAGFGATSTNVVCTSLILYGILRIHSAVKDFAIMIVESAAVYSASVISLMTMYSVGSNAQYTVLDMTGPLIGITFRYIAALLN</sequence>
<proteinExistence type="predicted"/>
<protein>
    <submittedName>
        <fullName evidence="1">Uncharacterized protein</fullName>
    </submittedName>
</protein>
<name>A0ACB7J6J7_PLECO</name>
<accession>A0ACB7J6J7</accession>
<keyword evidence="2" id="KW-1185">Reference proteome</keyword>
<dbReference type="EMBL" id="WQMT02000002">
    <property type="protein sequence ID" value="KAG9225429.1"/>
    <property type="molecule type" value="Genomic_DNA"/>
</dbReference>
<dbReference type="Proteomes" id="UP000824881">
    <property type="component" value="Unassembled WGS sequence"/>
</dbReference>
<comment type="caution">
    <text evidence="1">The sequence shown here is derived from an EMBL/GenBank/DDBJ whole genome shotgun (WGS) entry which is preliminary data.</text>
</comment>
<evidence type="ECO:0000313" key="1">
    <source>
        <dbReference type="EMBL" id="KAG9225429.1"/>
    </source>
</evidence>
<evidence type="ECO:0000313" key="2">
    <source>
        <dbReference type="Proteomes" id="UP000824881"/>
    </source>
</evidence>
<organism evidence="1 2">
    <name type="scientific">Pleurotus cornucopiae</name>
    <name type="common">Cornucopia mushroom</name>
    <dbReference type="NCBI Taxonomy" id="5321"/>
    <lineage>
        <taxon>Eukaryota</taxon>
        <taxon>Fungi</taxon>
        <taxon>Dikarya</taxon>
        <taxon>Basidiomycota</taxon>
        <taxon>Agaricomycotina</taxon>
        <taxon>Agaricomycetes</taxon>
        <taxon>Agaricomycetidae</taxon>
        <taxon>Agaricales</taxon>
        <taxon>Pleurotineae</taxon>
        <taxon>Pleurotaceae</taxon>
        <taxon>Pleurotus</taxon>
    </lineage>
</organism>
<gene>
    <name evidence="1" type="ORF">CCMSSC00406_0002932</name>
</gene>
<reference evidence="1 2" key="1">
    <citation type="journal article" date="2021" name="Appl. Environ. Microbiol.">
        <title>Genetic linkage and physical mapping for an oyster mushroom Pleurotus cornucopiae and QTL analysis for the trait cap color.</title>
        <authorList>
            <person name="Zhang Y."/>
            <person name="Gao W."/>
            <person name="Sonnenberg A."/>
            <person name="Chen Q."/>
            <person name="Zhang J."/>
            <person name="Huang C."/>
        </authorList>
    </citation>
    <scope>NUCLEOTIDE SEQUENCE [LARGE SCALE GENOMIC DNA]</scope>
    <source>
        <strain evidence="1">CCMSSC00406</strain>
    </source>
</reference>